<evidence type="ECO:0000313" key="3">
    <source>
        <dbReference type="Proteomes" id="UP000215335"/>
    </source>
</evidence>
<comment type="caution">
    <text evidence="2">The sequence shown here is derived from an EMBL/GenBank/DDBJ whole genome shotgun (WGS) entry which is preliminary data.</text>
</comment>
<dbReference type="AlphaFoldDB" id="A0A232FFF9"/>
<accession>A0A232FFF9</accession>
<feature type="signal peptide" evidence="1">
    <location>
        <begin position="1"/>
        <end position="18"/>
    </location>
</feature>
<dbReference type="Proteomes" id="UP000215335">
    <property type="component" value="Unassembled WGS sequence"/>
</dbReference>
<keyword evidence="3" id="KW-1185">Reference proteome</keyword>
<organism evidence="2 3">
    <name type="scientific">Trichomalopsis sarcophagae</name>
    <dbReference type="NCBI Taxonomy" id="543379"/>
    <lineage>
        <taxon>Eukaryota</taxon>
        <taxon>Metazoa</taxon>
        <taxon>Ecdysozoa</taxon>
        <taxon>Arthropoda</taxon>
        <taxon>Hexapoda</taxon>
        <taxon>Insecta</taxon>
        <taxon>Pterygota</taxon>
        <taxon>Neoptera</taxon>
        <taxon>Endopterygota</taxon>
        <taxon>Hymenoptera</taxon>
        <taxon>Apocrita</taxon>
        <taxon>Proctotrupomorpha</taxon>
        <taxon>Chalcidoidea</taxon>
        <taxon>Pteromalidae</taxon>
        <taxon>Pteromalinae</taxon>
        <taxon>Trichomalopsis</taxon>
    </lineage>
</organism>
<evidence type="ECO:0000313" key="2">
    <source>
        <dbReference type="EMBL" id="OXU29501.1"/>
    </source>
</evidence>
<feature type="chain" id="PRO_5012127335" evidence="1">
    <location>
        <begin position="19"/>
        <end position="229"/>
    </location>
</feature>
<proteinExistence type="predicted"/>
<gene>
    <name evidence="2" type="ORF">TSAR_003813</name>
</gene>
<dbReference type="EMBL" id="NNAY01000282">
    <property type="protein sequence ID" value="OXU29501.1"/>
    <property type="molecule type" value="Genomic_DNA"/>
</dbReference>
<dbReference type="OrthoDB" id="7665616at2759"/>
<dbReference type="SUPFAM" id="SSF47565">
    <property type="entry name" value="Insect pheromone/odorant-binding proteins"/>
    <property type="match status" value="2"/>
</dbReference>
<dbReference type="Pfam" id="PF01395">
    <property type="entry name" value="PBP_GOBP"/>
    <property type="match status" value="1"/>
</dbReference>
<sequence>MRILLLGFFCSVFALSHQKENPEPSDAHWQEDLQSCLYQTGLDLNIFGVSRIDDVTEQNLKKLAEVTADKRGCLVACAFQKQGMITKEGVLQANPPSPDPTTKLETTFEEAIAACRYKDNNVIIPPCLAETGLNLSVLGVAKIEDVRDSSFYNLKTLTEDKRGCFVACVYKKLGIITEENVLINDRVIPPGVAVPKKKLATAFEDATEACRAQKDLCKLGNCLYEIYFF</sequence>
<protein>
    <submittedName>
        <fullName evidence="2">Uncharacterized protein</fullName>
    </submittedName>
</protein>
<keyword evidence="1" id="KW-0732">Signal</keyword>
<dbReference type="InterPro" id="IPR006170">
    <property type="entry name" value="PBP/GOBP"/>
</dbReference>
<reference evidence="2 3" key="1">
    <citation type="journal article" date="2017" name="Curr. Biol.">
        <title>The Evolution of Venom by Co-option of Single-Copy Genes.</title>
        <authorList>
            <person name="Martinson E.O."/>
            <person name="Mrinalini"/>
            <person name="Kelkar Y.D."/>
            <person name="Chang C.H."/>
            <person name="Werren J.H."/>
        </authorList>
    </citation>
    <scope>NUCLEOTIDE SEQUENCE [LARGE SCALE GENOMIC DNA]</scope>
    <source>
        <strain evidence="2 3">Alberta</strain>
        <tissue evidence="2">Whole body</tissue>
    </source>
</reference>
<evidence type="ECO:0000256" key="1">
    <source>
        <dbReference type="SAM" id="SignalP"/>
    </source>
</evidence>
<dbReference type="CDD" id="cd23992">
    <property type="entry name" value="PBP_GOBP"/>
    <property type="match status" value="1"/>
</dbReference>
<dbReference type="GO" id="GO:0005549">
    <property type="term" value="F:odorant binding"/>
    <property type="evidence" value="ECO:0007669"/>
    <property type="project" value="InterPro"/>
</dbReference>
<dbReference type="InterPro" id="IPR036728">
    <property type="entry name" value="PBP_GOBP_sf"/>
</dbReference>
<dbReference type="Gene3D" id="1.10.238.20">
    <property type="entry name" value="Pheromone/general odorant binding protein domain"/>
    <property type="match status" value="2"/>
</dbReference>
<name>A0A232FFF9_9HYME</name>